<name>A0A4Z2D7S7_SCHJA</name>
<dbReference type="GO" id="GO:0030594">
    <property type="term" value="F:neurotransmitter receptor activity"/>
    <property type="evidence" value="ECO:0007669"/>
    <property type="project" value="TreeGrafter"/>
</dbReference>
<evidence type="ECO:0000256" key="1">
    <source>
        <dbReference type="ARBA" id="ARBA00004651"/>
    </source>
</evidence>
<dbReference type="PROSITE" id="PS50262">
    <property type="entry name" value="G_PROTEIN_RECEP_F1_2"/>
    <property type="match status" value="1"/>
</dbReference>
<evidence type="ECO:0000256" key="3">
    <source>
        <dbReference type="ARBA" id="ARBA00022692"/>
    </source>
</evidence>
<evidence type="ECO:0000256" key="10">
    <source>
        <dbReference type="SAM" id="Phobius"/>
    </source>
</evidence>
<evidence type="ECO:0000256" key="4">
    <source>
        <dbReference type="ARBA" id="ARBA00022989"/>
    </source>
</evidence>
<dbReference type="STRING" id="6182.A0A4Z2D7S7"/>
<protein>
    <submittedName>
        <fullName evidence="12">5-hydroxytryptamine receptor 2C</fullName>
    </submittedName>
</protein>
<sequence>MNALVICLSITLIILTWLVNCILLGGALQTAGNGKNVPVVYFFIGSQAIAALLHVTLNLPPSVVNMLFGNSQVHSYVHIFCLYSIYLDTLFCNLAFLQTFFSSLDTYLRLKNPIFYLSSSRRRPALWLKIGSPWLLACLQAIGQLALSDRRQVRLYLGSSVSSYNSMPNQYYSILNTHSIEKSTDFGLNTACLLPDPNFLIIRTVIAYALPLITCLILVVLQLYGLRRLRHHSSEMLTALLNVRCTRNDNNIIKYHQSILNHLNVRSTDIIWRERNTGQLNRILPTFGRNMSNRIVIQNPPHRRLSTMTQSYHLDPAYTNETLLSDSITSINRIQSSLSPIILSTNYLPIDHTKNLQTTTRSISMLECPTHGRIQMTHSMNPISITCIPENNDQNEDSKLLNSEFVEKTEKESTSSSLTTNTIPIDSTTTSNESTTPDTILISLNGTEIKLLPLNYQYQSIDSNASNSHYYQPTIVTIQSPSSLTTSQQQTIDQHNLTSISSNVNIRKSKKLLKSKSDYQIKSINDRNSLPYQGEQLVVAINLVSCIIAIGTWSPYILATLTYGLCQPINISKLLHHPAMNSYSSSSSIMLTNYLLSSMNSLSSNEMNRNNNLSNYSINKCWIHLSIERLADFRWWAYACSGLLLPCLLFFLDLGLREGCWQALQYKIKSNQNIHLMKSFSDNNQQQSNIINDQYVNTGKYINNLHRKPLISYDNNIEYSLNTESINKLLKHQEIEMISSVLHTKTST</sequence>
<keyword evidence="5" id="KW-0297">G-protein coupled receptor</keyword>
<evidence type="ECO:0000256" key="8">
    <source>
        <dbReference type="ARBA" id="ARBA00023224"/>
    </source>
</evidence>
<gene>
    <name evidence="12" type="ORF">EWB00_003634</name>
</gene>
<evidence type="ECO:0000256" key="6">
    <source>
        <dbReference type="ARBA" id="ARBA00023136"/>
    </source>
</evidence>
<keyword evidence="8" id="KW-0807">Transducer</keyword>
<comment type="subcellular location">
    <subcellularLocation>
        <location evidence="1">Cell membrane</location>
        <topology evidence="1">Multi-pass membrane protein</topology>
    </subcellularLocation>
</comment>
<feature type="transmembrane region" description="Helical" evidence="10">
    <location>
        <begin position="635"/>
        <end position="656"/>
    </location>
</feature>
<dbReference type="GO" id="GO:0007210">
    <property type="term" value="P:serotonin receptor signaling pathway"/>
    <property type="evidence" value="ECO:0007669"/>
    <property type="project" value="TreeGrafter"/>
</dbReference>
<dbReference type="PANTHER" id="PTHR24247">
    <property type="entry name" value="5-HYDROXYTRYPTAMINE RECEPTOR"/>
    <property type="match status" value="1"/>
</dbReference>
<proteinExistence type="predicted"/>
<evidence type="ECO:0000256" key="9">
    <source>
        <dbReference type="SAM" id="MobiDB-lite"/>
    </source>
</evidence>
<evidence type="ECO:0000259" key="11">
    <source>
        <dbReference type="PROSITE" id="PS50262"/>
    </source>
</evidence>
<evidence type="ECO:0000313" key="13">
    <source>
        <dbReference type="Proteomes" id="UP000311919"/>
    </source>
</evidence>
<feature type="transmembrane region" description="Helical" evidence="10">
    <location>
        <begin position="205"/>
        <end position="226"/>
    </location>
</feature>
<feature type="transmembrane region" description="Helical" evidence="10">
    <location>
        <begin position="6"/>
        <end position="27"/>
    </location>
</feature>
<dbReference type="GO" id="GO:0045202">
    <property type="term" value="C:synapse"/>
    <property type="evidence" value="ECO:0007669"/>
    <property type="project" value="GOC"/>
</dbReference>
<dbReference type="GO" id="GO:0030425">
    <property type="term" value="C:dendrite"/>
    <property type="evidence" value="ECO:0007669"/>
    <property type="project" value="TreeGrafter"/>
</dbReference>
<keyword evidence="4 10" id="KW-1133">Transmembrane helix</keyword>
<feature type="region of interest" description="Disordered" evidence="9">
    <location>
        <begin position="408"/>
        <end position="434"/>
    </location>
</feature>
<organism evidence="12 13">
    <name type="scientific">Schistosoma japonicum</name>
    <name type="common">Blood fluke</name>
    <dbReference type="NCBI Taxonomy" id="6182"/>
    <lineage>
        <taxon>Eukaryota</taxon>
        <taxon>Metazoa</taxon>
        <taxon>Spiralia</taxon>
        <taxon>Lophotrochozoa</taxon>
        <taxon>Platyhelminthes</taxon>
        <taxon>Trematoda</taxon>
        <taxon>Digenea</taxon>
        <taxon>Strigeidida</taxon>
        <taxon>Schistosomatoidea</taxon>
        <taxon>Schistosomatidae</taxon>
        <taxon>Schistosoma</taxon>
    </lineage>
</organism>
<feature type="compositionally biased region" description="Low complexity" evidence="9">
    <location>
        <begin position="414"/>
        <end position="434"/>
    </location>
</feature>
<dbReference type="GO" id="GO:0007187">
    <property type="term" value="P:G protein-coupled receptor signaling pathway, coupled to cyclic nucleotide second messenger"/>
    <property type="evidence" value="ECO:0007669"/>
    <property type="project" value="TreeGrafter"/>
</dbReference>
<feature type="transmembrane region" description="Helical" evidence="10">
    <location>
        <begin position="39"/>
        <end position="57"/>
    </location>
</feature>
<dbReference type="GO" id="GO:0007268">
    <property type="term" value="P:chemical synaptic transmission"/>
    <property type="evidence" value="ECO:0007669"/>
    <property type="project" value="TreeGrafter"/>
</dbReference>
<keyword evidence="2" id="KW-1003">Cell membrane</keyword>
<dbReference type="GO" id="GO:0004993">
    <property type="term" value="F:G protein-coupled serotonin receptor activity"/>
    <property type="evidence" value="ECO:0007669"/>
    <property type="project" value="TreeGrafter"/>
</dbReference>
<keyword evidence="7 12" id="KW-0675">Receptor</keyword>
<dbReference type="PANTHER" id="PTHR24247:SF222">
    <property type="entry name" value="5-HYDROXYTRYPTAMINE (SEROTONIN) RECEPTOR 2B, ISOFORM E"/>
    <property type="match status" value="1"/>
</dbReference>
<reference evidence="12 13" key="1">
    <citation type="submission" date="2019-03" db="EMBL/GenBank/DDBJ databases">
        <title>An improved genome assembly of the fluke Schistosoma japonicum.</title>
        <authorList>
            <person name="Hu W."/>
            <person name="Luo F."/>
            <person name="Yin M."/>
            <person name="Mo X."/>
            <person name="Sun C."/>
            <person name="Wu Q."/>
            <person name="Zhu B."/>
            <person name="Xiang M."/>
            <person name="Wang J."/>
            <person name="Wang Y."/>
            <person name="Zhang T."/>
            <person name="Xu B."/>
            <person name="Zheng H."/>
            <person name="Feng Z."/>
        </authorList>
    </citation>
    <scope>NUCLEOTIDE SEQUENCE [LARGE SCALE GENOMIC DNA]</scope>
    <source>
        <strain evidence="12">HuSjv2</strain>
        <tissue evidence="12">Worms</tissue>
    </source>
</reference>
<dbReference type="Gene3D" id="1.20.1070.10">
    <property type="entry name" value="Rhodopsin 7-helix transmembrane proteins"/>
    <property type="match status" value="1"/>
</dbReference>
<dbReference type="SUPFAM" id="SSF81321">
    <property type="entry name" value="Family A G protein-coupled receptor-like"/>
    <property type="match status" value="1"/>
</dbReference>
<keyword evidence="6 10" id="KW-0472">Membrane</keyword>
<dbReference type="GO" id="GO:0005886">
    <property type="term" value="C:plasma membrane"/>
    <property type="evidence" value="ECO:0007669"/>
    <property type="project" value="UniProtKB-SubCell"/>
</dbReference>
<feature type="transmembrane region" description="Helical" evidence="10">
    <location>
        <begin position="77"/>
        <end position="104"/>
    </location>
</feature>
<dbReference type="AlphaFoldDB" id="A0A4Z2D7S7"/>
<evidence type="ECO:0000256" key="7">
    <source>
        <dbReference type="ARBA" id="ARBA00023170"/>
    </source>
</evidence>
<feature type="transmembrane region" description="Helical" evidence="10">
    <location>
        <begin position="537"/>
        <end position="558"/>
    </location>
</feature>
<dbReference type="Proteomes" id="UP000311919">
    <property type="component" value="Unassembled WGS sequence"/>
</dbReference>
<dbReference type="InterPro" id="IPR017452">
    <property type="entry name" value="GPCR_Rhodpsn_7TM"/>
</dbReference>
<evidence type="ECO:0000313" key="12">
    <source>
        <dbReference type="EMBL" id="TNN12561.1"/>
    </source>
</evidence>
<evidence type="ECO:0000256" key="2">
    <source>
        <dbReference type="ARBA" id="ARBA00022475"/>
    </source>
</evidence>
<keyword evidence="13" id="KW-1185">Reference proteome</keyword>
<comment type="caution">
    <text evidence="12">The sequence shown here is derived from an EMBL/GenBank/DDBJ whole genome shotgun (WGS) entry which is preliminary data.</text>
</comment>
<evidence type="ECO:0000256" key="5">
    <source>
        <dbReference type="ARBA" id="ARBA00023040"/>
    </source>
</evidence>
<dbReference type="EMBL" id="SKCS01000219">
    <property type="protein sequence ID" value="TNN12561.1"/>
    <property type="molecule type" value="Genomic_DNA"/>
</dbReference>
<dbReference type="OrthoDB" id="6280634at2759"/>
<keyword evidence="3 10" id="KW-0812">Transmembrane</keyword>
<feature type="domain" description="G-protein coupled receptors family 1 profile" evidence="11">
    <location>
        <begin position="19"/>
        <end position="228"/>
    </location>
</feature>
<accession>A0A4Z2D7S7</accession>